<protein>
    <submittedName>
        <fullName evidence="8">Double homeobox protein 4-like protein 4</fullName>
    </submittedName>
</protein>
<comment type="subcellular location">
    <subcellularLocation>
        <location evidence="1 5 6">Nucleus</location>
    </subcellularLocation>
</comment>
<dbReference type="GO" id="GO:0000977">
    <property type="term" value="F:RNA polymerase II transcription regulatory region sequence-specific DNA binding"/>
    <property type="evidence" value="ECO:0007669"/>
    <property type="project" value="TreeGrafter"/>
</dbReference>
<evidence type="ECO:0000256" key="4">
    <source>
        <dbReference type="ARBA" id="ARBA00023242"/>
    </source>
</evidence>
<evidence type="ECO:0000313" key="8">
    <source>
        <dbReference type="EMBL" id="ELK36160.1"/>
    </source>
</evidence>
<dbReference type="Proteomes" id="UP000010556">
    <property type="component" value="Unassembled WGS sequence"/>
</dbReference>
<dbReference type="PROSITE" id="PS50071">
    <property type="entry name" value="HOMEOBOX_2"/>
    <property type="match status" value="1"/>
</dbReference>
<keyword evidence="3 5" id="KW-0371">Homeobox</keyword>
<dbReference type="SMART" id="SM00389">
    <property type="entry name" value="HOX"/>
    <property type="match status" value="2"/>
</dbReference>
<feature type="DNA-binding region" description="Homeobox" evidence="5">
    <location>
        <begin position="53"/>
        <end position="112"/>
    </location>
</feature>
<dbReference type="GO" id="GO:0000981">
    <property type="term" value="F:DNA-binding transcription factor activity, RNA polymerase II-specific"/>
    <property type="evidence" value="ECO:0007669"/>
    <property type="project" value="TreeGrafter"/>
</dbReference>
<dbReference type="SUPFAM" id="SSF46689">
    <property type="entry name" value="Homeodomain-like"/>
    <property type="match status" value="2"/>
</dbReference>
<evidence type="ECO:0000259" key="7">
    <source>
        <dbReference type="PROSITE" id="PS50071"/>
    </source>
</evidence>
<reference evidence="9" key="1">
    <citation type="journal article" date="2013" name="Science">
        <title>Comparative analysis of bat genomes provides insight into the evolution of flight and immunity.</title>
        <authorList>
            <person name="Zhang G."/>
            <person name="Cowled C."/>
            <person name="Shi Z."/>
            <person name="Huang Z."/>
            <person name="Bishop-Lilly K.A."/>
            <person name="Fang X."/>
            <person name="Wynne J.W."/>
            <person name="Xiong Z."/>
            <person name="Baker M.L."/>
            <person name="Zhao W."/>
            <person name="Tachedjian M."/>
            <person name="Zhu Y."/>
            <person name="Zhou P."/>
            <person name="Jiang X."/>
            <person name="Ng J."/>
            <person name="Yang L."/>
            <person name="Wu L."/>
            <person name="Xiao J."/>
            <person name="Feng Y."/>
            <person name="Chen Y."/>
            <person name="Sun X."/>
            <person name="Zhang Y."/>
            <person name="Marsh G.A."/>
            <person name="Crameri G."/>
            <person name="Broder C.C."/>
            <person name="Frey K.G."/>
            <person name="Wang L.F."/>
            <person name="Wang J."/>
        </authorList>
    </citation>
    <scope>NUCLEOTIDE SEQUENCE [LARGE SCALE GENOMIC DNA]</scope>
</reference>
<keyword evidence="9" id="KW-1185">Reference proteome</keyword>
<dbReference type="Pfam" id="PF00046">
    <property type="entry name" value="Homeodomain"/>
    <property type="match status" value="2"/>
</dbReference>
<dbReference type="Gene3D" id="1.10.10.60">
    <property type="entry name" value="Homeodomain-like"/>
    <property type="match status" value="2"/>
</dbReference>
<keyword evidence="4 5" id="KW-0539">Nucleus</keyword>
<dbReference type="PANTHER" id="PTHR46123:SF5">
    <property type="entry name" value="DOUBLE HOMEOBOX PROTEIN B"/>
    <property type="match status" value="1"/>
</dbReference>
<organism evidence="8 9">
    <name type="scientific">Myotis davidii</name>
    <name type="common">David's myotis</name>
    <dbReference type="NCBI Taxonomy" id="225400"/>
    <lineage>
        <taxon>Eukaryota</taxon>
        <taxon>Metazoa</taxon>
        <taxon>Chordata</taxon>
        <taxon>Craniata</taxon>
        <taxon>Vertebrata</taxon>
        <taxon>Euteleostomi</taxon>
        <taxon>Mammalia</taxon>
        <taxon>Eutheria</taxon>
        <taxon>Laurasiatheria</taxon>
        <taxon>Chiroptera</taxon>
        <taxon>Yangochiroptera</taxon>
        <taxon>Vespertilionidae</taxon>
        <taxon>Myotis</taxon>
    </lineage>
</organism>
<dbReference type="PANTHER" id="PTHR46123">
    <property type="entry name" value="MIX-TYPE HOMEOBOX GENE 1-RELATED"/>
    <property type="match status" value="1"/>
</dbReference>
<dbReference type="CDD" id="cd00086">
    <property type="entry name" value="homeodomain"/>
    <property type="match status" value="1"/>
</dbReference>
<dbReference type="EMBL" id="KB101785">
    <property type="protein sequence ID" value="ELK36160.1"/>
    <property type="molecule type" value="Genomic_DNA"/>
</dbReference>
<sequence length="220" mass="24784">MQELPPACRPQASQYRCQQGTAPSIFSPVALQREATSGGGRRAGLAGKLQKRTWQGNVIFNQSQKDILLKQFKQNPYLNRATKEQLAKEIGVPEQKILTWFKNHRAKLRTLGIEPPSGKDHTREQHQHQPWTQEAARKGQTSITSSQSNILGQGFYRKQLPNTATRKMLAEQTGIQESRIQVSSMSVALNTSYDIAPQRLLEKGCPILSYQSSRDKDNGW</sequence>
<gene>
    <name evidence="8" type="ORF">MDA_GLEAN10016738</name>
</gene>
<dbReference type="InterPro" id="IPR009057">
    <property type="entry name" value="Homeodomain-like_sf"/>
</dbReference>
<evidence type="ECO:0000256" key="3">
    <source>
        <dbReference type="ARBA" id="ARBA00023155"/>
    </source>
</evidence>
<dbReference type="InterPro" id="IPR051306">
    <property type="entry name" value="Homeobox_regulator"/>
</dbReference>
<evidence type="ECO:0000256" key="5">
    <source>
        <dbReference type="PROSITE-ProRule" id="PRU00108"/>
    </source>
</evidence>
<accession>L5MD23</accession>
<name>L5MD23_MYODS</name>
<dbReference type="GO" id="GO:0005634">
    <property type="term" value="C:nucleus"/>
    <property type="evidence" value="ECO:0007669"/>
    <property type="project" value="UniProtKB-SubCell"/>
</dbReference>
<evidence type="ECO:0000313" key="9">
    <source>
        <dbReference type="Proteomes" id="UP000010556"/>
    </source>
</evidence>
<keyword evidence="2 5" id="KW-0238">DNA-binding</keyword>
<evidence type="ECO:0000256" key="6">
    <source>
        <dbReference type="RuleBase" id="RU000682"/>
    </source>
</evidence>
<evidence type="ECO:0000256" key="2">
    <source>
        <dbReference type="ARBA" id="ARBA00023125"/>
    </source>
</evidence>
<dbReference type="InterPro" id="IPR001356">
    <property type="entry name" value="HD"/>
</dbReference>
<dbReference type="AlphaFoldDB" id="L5MD23"/>
<feature type="domain" description="Homeobox" evidence="7">
    <location>
        <begin position="51"/>
        <end position="111"/>
    </location>
</feature>
<proteinExistence type="predicted"/>
<evidence type="ECO:0000256" key="1">
    <source>
        <dbReference type="ARBA" id="ARBA00004123"/>
    </source>
</evidence>